<name>A0A3G8Y824_9DEIO</name>
<proteinExistence type="predicted"/>
<protein>
    <submittedName>
        <fullName evidence="2">Uncharacterized protein</fullName>
    </submittedName>
</protein>
<dbReference type="KEGG" id="dph:EHF33_01135"/>
<evidence type="ECO:0000313" key="3">
    <source>
        <dbReference type="Proteomes" id="UP000276417"/>
    </source>
</evidence>
<sequence>MIPSLRATHTASELVTYLWGELGLKIMLSSSGEDEIMEQELEYLRRGELKLWCVASGEVKASKPATNIVAAALGKLGAGGRRYPLRRRGGSEGGRALRSAAEGWRQRETAG</sequence>
<keyword evidence="3" id="KW-1185">Reference proteome</keyword>
<dbReference type="RefSeq" id="WP_124867243.1">
    <property type="nucleotide sequence ID" value="NZ_CP034183.1"/>
</dbReference>
<reference evidence="2 3" key="1">
    <citation type="submission" date="2018-11" db="EMBL/GenBank/DDBJ databases">
        <title>Deinococcus shelandsis sp. nov., isolated from South Shetland Islands soil of Antarctica.</title>
        <authorList>
            <person name="Tian J."/>
        </authorList>
    </citation>
    <scope>NUCLEOTIDE SEQUENCE [LARGE SCALE GENOMIC DNA]</scope>
    <source>
        <strain evidence="2 3">S14-83T</strain>
    </source>
</reference>
<evidence type="ECO:0000313" key="2">
    <source>
        <dbReference type="EMBL" id="AZI41529.1"/>
    </source>
</evidence>
<dbReference type="EMBL" id="CP034183">
    <property type="protein sequence ID" value="AZI41529.1"/>
    <property type="molecule type" value="Genomic_DNA"/>
</dbReference>
<gene>
    <name evidence="2" type="ORF">EHF33_01135</name>
</gene>
<dbReference type="Proteomes" id="UP000276417">
    <property type="component" value="Chromosome 1"/>
</dbReference>
<dbReference type="AlphaFoldDB" id="A0A3G8Y824"/>
<evidence type="ECO:0000256" key="1">
    <source>
        <dbReference type="SAM" id="MobiDB-lite"/>
    </source>
</evidence>
<organism evidence="2 3">
    <name type="scientific">Deinococcus psychrotolerans</name>
    <dbReference type="NCBI Taxonomy" id="2489213"/>
    <lineage>
        <taxon>Bacteria</taxon>
        <taxon>Thermotogati</taxon>
        <taxon>Deinococcota</taxon>
        <taxon>Deinococci</taxon>
        <taxon>Deinococcales</taxon>
        <taxon>Deinococcaceae</taxon>
        <taxon>Deinococcus</taxon>
    </lineage>
</organism>
<feature type="region of interest" description="Disordered" evidence="1">
    <location>
        <begin position="84"/>
        <end position="111"/>
    </location>
</feature>
<dbReference type="OrthoDB" id="9807630at2"/>
<accession>A0A3G8Y824</accession>